<reference evidence="3" key="1">
    <citation type="submission" date="2016-03" db="EMBL/GenBank/DDBJ databases">
        <authorList>
            <person name="Devillers Hugo."/>
        </authorList>
    </citation>
    <scope>NUCLEOTIDE SEQUENCE [LARGE SCALE GENOMIC DNA]</scope>
</reference>
<dbReference type="Gene3D" id="3.40.50.300">
    <property type="entry name" value="P-loop containing nucleotide triphosphate hydrolases"/>
    <property type="match status" value="1"/>
</dbReference>
<name>A0A1G4J9L5_9SACH</name>
<accession>A0A1G4J9L5</accession>
<protein>
    <submittedName>
        <fullName evidence="2">LAME_0D06128g1_1</fullName>
    </submittedName>
</protein>
<dbReference type="GO" id="GO:0000725">
    <property type="term" value="P:recombinational repair"/>
    <property type="evidence" value="ECO:0007669"/>
    <property type="project" value="InterPro"/>
</dbReference>
<evidence type="ECO:0000256" key="1">
    <source>
        <dbReference type="SAM" id="MobiDB-lite"/>
    </source>
</evidence>
<dbReference type="InterPro" id="IPR027417">
    <property type="entry name" value="P-loop_NTPase"/>
</dbReference>
<feature type="compositionally biased region" description="Polar residues" evidence="1">
    <location>
        <begin position="172"/>
        <end position="189"/>
    </location>
</feature>
<dbReference type="GO" id="GO:0005634">
    <property type="term" value="C:nucleus"/>
    <property type="evidence" value="ECO:0007669"/>
    <property type="project" value="InterPro"/>
</dbReference>
<gene>
    <name evidence="2" type="ORF">LAME_0D06128G</name>
</gene>
<feature type="region of interest" description="Disordered" evidence="1">
    <location>
        <begin position="171"/>
        <end position="193"/>
    </location>
</feature>
<sequence>MAIDEQLGESDGANLVVCYSSHERGISKTMADFLAPKNANDSAAATRTLYFVDAMDRFPVKEFCEFLPPEEHHTLFENVRILTSLDMDEFSRTVGQISRSTLALRSAHQRSPQDVPVPEVLVFVRGLDVIFRNTALKDQMHAHRSLKDAMLRLRMLGNAREFPTRTIVLFPSQGQGPSPNTQNVVQPSQKRQKKLGNGAFQNYNSLAGYLTKFYADSVISEPCC</sequence>
<organism evidence="2 3">
    <name type="scientific">Lachancea meyersii CBS 8951</name>
    <dbReference type="NCBI Taxonomy" id="1266667"/>
    <lineage>
        <taxon>Eukaryota</taxon>
        <taxon>Fungi</taxon>
        <taxon>Dikarya</taxon>
        <taxon>Ascomycota</taxon>
        <taxon>Saccharomycotina</taxon>
        <taxon>Saccharomycetes</taxon>
        <taxon>Saccharomycetales</taxon>
        <taxon>Saccharomycetaceae</taxon>
        <taxon>Lachancea</taxon>
    </lineage>
</organism>
<dbReference type="GO" id="GO:0097196">
    <property type="term" value="C:Shu complex"/>
    <property type="evidence" value="ECO:0007669"/>
    <property type="project" value="InterPro"/>
</dbReference>
<dbReference type="EMBL" id="LT598482">
    <property type="protein sequence ID" value="SCU86437.1"/>
    <property type="molecule type" value="Genomic_DNA"/>
</dbReference>
<keyword evidence="3" id="KW-1185">Reference proteome</keyword>
<proteinExistence type="predicted"/>
<evidence type="ECO:0000313" key="3">
    <source>
        <dbReference type="Proteomes" id="UP000191144"/>
    </source>
</evidence>
<dbReference type="Proteomes" id="UP000191144">
    <property type="component" value="Chromosome D"/>
</dbReference>
<dbReference type="OrthoDB" id="4067310at2759"/>
<dbReference type="Pfam" id="PF16834">
    <property type="entry name" value="CSM2"/>
    <property type="match status" value="1"/>
</dbReference>
<evidence type="ECO:0000313" key="2">
    <source>
        <dbReference type="EMBL" id="SCU86437.1"/>
    </source>
</evidence>
<dbReference type="AlphaFoldDB" id="A0A1G4J9L5"/>
<dbReference type="InterPro" id="IPR031783">
    <property type="entry name" value="Csm2"/>
</dbReference>